<protein>
    <submittedName>
        <fullName evidence="3">Uncharacterized protein</fullName>
    </submittedName>
</protein>
<feature type="region of interest" description="Disordered" evidence="1">
    <location>
        <begin position="83"/>
        <end position="102"/>
    </location>
</feature>
<keyword evidence="2" id="KW-0732">Signal</keyword>
<proteinExistence type="predicted"/>
<evidence type="ECO:0000256" key="2">
    <source>
        <dbReference type="SAM" id="SignalP"/>
    </source>
</evidence>
<reference evidence="3" key="1">
    <citation type="submission" date="2022-11" db="EMBL/GenBank/DDBJ databases">
        <title>Genome Sequence of Cubamyces cubensis.</title>
        <authorList>
            <person name="Buettner E."/>
        </authorList>
    </citation>
    <scope>NUCLEOTIDE SEQUENCE</scope>
    <source>
        <strain evidence="3">MPL-01</strain>
    </source>
</reference>
<keyword evidence="4" id="KW-1185">Reference proteome</keyword>
<dbReference type="Proteomes" id="UP001215151">
    <property type="component" value="Unassembled WGS sequence"/>
</dbReference>
<evidence type="ECO:0000313" key="4">
    <source>
        <dbReference type="Proteomes" id="UP001215151"/>
    </source>
</evidence>
<organism evidence="3 4">
    <name type="scientific">Trametes cubensis</name>
    <dbReference type="NCBI Taxonomy" id="1111947"/>
    <lineage>
        <taxon>Eukaryota</taxon>
        <taxon>Fungi</taxon>
        <taxon>Dikarya</taxon>
        <taxon>Basidiomycota</taxon>
        <taxon>Agaricomycotina</taxon>
        <taxon>Agaricomycetes</taxon>
        <taxon>Polyporales</taxon>
        <taxon>Polyporaceae</taxon>
        <taxon>Trametes</taxon>
    </lineage>
</organism>
<dbReference type="EMBL" id="JAPEVG010000893">
    <property type="protein sequence ID" value="KAJ8454771.1"/>
    <property type="molecule type" value="Genomic_DNA"/>
</dbReference>
<feature type="compositionally biased region" description="Basic and acidic residues" evidence="1">
    <location>
        <begin position="93"/>
        <end position="102"/>
    </location>
</feature>
<evidence type="ECO:0000313" key="3">
    <source>
        <dbReference type="EMBL" id="KAJ8454771.1"/>
    </source>
</evidence>
<name>A0AAD7TFB5_9APHY</name>
<comment type="caution">
    <text evidence="3">The sequence shown here is derived from an EMBL/GenBank/DDBJ whole genome shotgun (WGS) entry which is preliminary data.</text>
</comment>
<feature type="chain" id="PRO_5042254219" evidence="2">
    <location>
        <begin position="18"/>
        <end position="283"/>
    </location>
</feature>
<feature type="signal peptide" evidence="2">
    <location>
        <begin position="1"/>
        <end position="17"/>
    </location>
</feature>
<evidence type="ECO:0000256" key="1">
    <source>
        <dbReference type="SAM" id="MobiDB-lite"/>
    </source>
</evidence>
<sequence length="283" mass="31819">MSQLLLVCGLILSWLLAIWHQLRKPPHLPRMASYTFSARAPIRHGKTTYLEFTTPSPPHTCEAVRPTILQALDTYNVVEARTDASNHNGGHAGDADQDAHPRERKLPVTVLKTEQAPRPSSRSSVLRIVPILRMRTQNEPPATPVASRITRSVSKLSLKNVSLDSQLEPEPEVDLPFIKRETKPHTAFFSSSGPRLLSSPPVLRNQDDVKMGDVFCHKTADSIQLWLRSYEGGNCVWRKVDIGYERNDGRRLSITKKLQNPSWVGTEWCGKHISALRNQGKMV</sequence>
<dbReference type="AlphaFoldDB" id="A0AAD7TFB5"/>
<accession>A0AAD7TFB5</accession>
<gene>
    <name evidence="3" type="ORF">ONZ51_g12841</name>
</gene>